<dbReference type="Pfam" id="PF11780">
    <property type="entry name" value="DUF3318"/>
    <property type="match status" value="1"/>
</dbReference>
<evidence type="ECO:0008006" key="4">
    <source>
        <dbReference type="Google" id="ProtNLM"/>
    </source>
</evidence>
<dbReference type="HOGENOM" id="CLU_1304357_0_0_3"/>
<organism evidence="2 3">
    <name type="scientific">Acaryochloris marina (strain MBIC 11017)</name>
    <dbReference type="NCBI Taxonomy" id="329726"/>
    <lineage>
        <taxon>Bacteria</taxon>
        <taxon>Bacillati</taxon>
        <taxon>Cyanobacteriota</taxon>
        <taxon>Cyanophyceae</taxon>
        <taxon>Acaryochloridales</taxon>
        <taxon>Acaryochloridaceae</taxon>
        <taxon>Acaryochloris</taxon>
    </lineage>
</organism>
<sequence>MVYGTSSARAEMSELRRLRTLLPPELQSWVTVEATTATNSSLITCEELGQDEVEIQIDLLKWEQFAKDQRNLLFWHQVARIQNDTIPRDGWEMAALAIGLGGAVGELWVQDGLLLMLALALCGVSGWRLYQRNNSQKSVDDLTAADQKAIALATRFGYTLPNAYKSLGSALKILIDQSPSRRNRKRYETRLQSLKDSAAEAKARSQSMRAEQRNRMPDMNYPS</sequence>
<keyword evidence="3" id="KW-1185">Reference proteome</keyword>
<proteinExistence type="predicted"/>
<dbReference type="KEGG" id="amr:AM1_4811"/>
<feature type="region of interest" description="Disordered" evidence="1">
    <location>
        <begin position="193"/>
        <end position="223"/>
    </location>
</feature>
<dbReference type="Proteomes" id="UP000000268">
    <property type="component" value="Chromosome"/>
</dbReference>
<dbReference type="eggNOG" id="ENOG502Z7WZ">
    <property type="taxonomic scope" value="Bacteria"/>
</dbReference>
<name>B0C2J1_ACAM1</name>
<reference evidence="2 3" key="1">
    <citation type="journal article" date="2008" name="Proc. Natl. Acad. Sci. U.S.A.">
        <title>Niche adaptation and genome expansion in the chlorophyll d-producing cyanobacterium Acaryochloris marina.</title>
        <authorList>
            <person name="Swingley W.D."/>
            <person name="Chen M."/>
            <person name="Cheung P.C."/>
            <person name="Conrad A.L."/>
            <person name="Dejesa L.C."/>
            <person name="Hao J."/>
            <person name="Honchak B.M."/>
            <person name="Karbach L.E."/>
            <person name="Kurdoglu A."/>
            <person name="Lahiri S."/>
            <person name="Mastrian S.D."/>
            <person name="Miyashita H."/>
            <person name="Page L."/>
            <person name="Ramakrishna P."/>
            <person name="Satoh S."/>
            <person name="Sattley W.M."/>
            <person name="Shimada Y."/>
            <person name="Taylor H.L."/>
            <person name="Tomo T."/>
            <person name="Tsuchiya T."/>
            <person name="Wang Z.T."/>
            <person name="Raymond J."/>
            <person name="Mimuro M."/>
            <person name="Blankenship R.E."/>
            <person name="Touchman J.W."/>
        </authorList>
    </citation>
    <scope>NUCLEOTIDE SEQUENCE [LARGE SCALE GENOMIC DNA]</scope>
    <source>
        <strain evidence="3">MBIC 11017</strain>
    </source>
</reference>
<dbReference type="AlphaFoldDB" id="B0C2J1"/>
<evidence type="ECO:0000313" key="2">
    <source>
        <dbReference type="EMBL" id="ABW29781.1"/>
    </source>
</evidence>
<evidence type="ECO:0000313" key="3">
    <source>
        <dbReference type="Proteomes" id="UP000000268"/>
    </source>
</evidence>
<dbReference type="EMBL" id="CP000828">
    <property type="protein sequence ID" value="ABW29781.1"/>
    <property type="molecule type" value="Genomic_DNA"/>
</dbReference>
<dbReference type="InterPro" id="IPR021751">
    <property type="entry name" value="DUF3318"/>
</dbReference>
<dbReference type="OrthoDB" id="509441at2"/>
<dbReference type="STRING" id="329726.AM1_4811"/>
<protein>
    <recommendedName>
        <fullName evidence="4">DUF3318 domain-containing protein</fullName>
    </recommendedName>
</protein>
<dbReference type="RefSeq" id="WP_012165063.1">
    <property type="nucleotide sequence ID" value="NC_009925.1"/>
</dbReference>
<accession>B0C2J1</accession>
<gene>
    <name evidence="2" type="ordered locus">AM1_4811</name>
</gene>
<evidence type="ECO:0000256" key="1">
    <source>
        <dbReference type="SAM" id="MobiDB-lite"/>
    </source>
</evidence>